<dbReference type="EMBL" id="CZAE01000024">
    <property type="protein sequence ID" value="CUQ06254.1"/>
    <property type="molecule type" value="Genomic_DNA"/>
</dbReference>
<feature type="domain" description="TonB-dependent receptor plug" evidence="3">
    <location>
        <begin position="117"/>
        <end position="222"/>
    </location>
</feature>
<evidence type="ECO:0000256" key="2">
    <source>
        <dbReference type="SAM" id="SignalP"/>
    </source>
</evidence>
<keyword evidence="1" id="KW-1134">Transmembrane beta strand</keyword>
<dbReference type="InterPro" id="IPR023997">
    <property type="entry name" value="TonB-dep_OMP_SusC/RagA_CS"/>
</dbReference>
<dbReference type="GeneID" id="69587760"/>
<dbReference type="AlphaFoldDB" id="A0A174T7Z1"/>
<dbReference type="FunFam" id="2.60.40.1120:FF:000003">
    <property type="entry name" value="Outer membrane protein Omp121"/>
    <property type="match status" value="1"/>
</dbReference>
<name>A0A174T7Z1_9BACE</name>
<dbReference type="InterPro" id="IPR012910">
    <property type="entry name" value="Plug_dom"/>
</dbReference>
<evidence type="ECO:0000313" key="5">
    <source>
        <dbReference type="Proteomes" id="UP000095606"/>
    </source>
</evidence>
<dbReference type="InterPro" id="IPR008969">
    <property type="entry name" value="CarboxyPept-like_regulatory"/>
</dbReference>
<dbReference type="NCBIfam" id="TIGR04056">
    <property type="entry name" value="OMP_RagA_SusC"/>
    <property type="match status" value="1"/>
</dbReference>
<dbReference type="GO" id="GO:0009279">
    <property type="term" value="C:cell outer membrane"/>
    <property type="evidence" value="ECO:0007669"/>
    <property type="project" value="UniProtKB-SubCell"/>
</dbReference>
<dbReference type="InterPro" id="IPR023996">
    <property type="entry name" value="TonB-dep_OMP_SusC/RagA"/>
</dbReference>
<dbReference type="Gene3D" id="2.170.130.10">
    <property type="entry name" value="TonB-dependent receptor, plug domain"/>
    <property type="match status" value="1"/>
</dbReference>
<keyword evidence="1" id="KW-0472">Membrane</keyword>
<evidence type="ECO:0000256" key="1">
    <source>
        <dbReference type="PROSITE-ProRule" id="PRU01360"/>
    </source>
</evidence>
<feature type="chain" id="PRO_5008033616" evidence="2">
    <location>
        <begin position="22"/>
        <end position="1021"/>
    </location>
</feature>
<sequence>MMKNFLLTCMLLLGLSVSMWGQENIVVTGIVTDTNKEPMIGVNVVIADMPGLGAITDINGKFLIKMPPYHKLVFTYIGYDQVEVLVKEQRTVNVVMKESEAHLIDEVVITGTGAQKKIAVTGAVTNVDVEDLKYTPSTSMADALAGVVPGIQAMQSNGRPGTVSEFWVRSISTFGASSAALVLVDGFERDLNEVSVEDVESFTVLKDASATAIYGSKGANGVILINTRRGKEGKININAKVEGFYNTFTKTPEFVDGYTYASMANEAKIARNQEPLYQPEELEIFRLGLDPDLYPDVDWMDIMLRDGAWSSRASLNMTGGGKTARYYVGGSYQEQQGMYKTDKSLKDYNTNANFRKWTYRMNVDIDITKTTILKVGLSGSLQKQNDPGVGTTAIWTTLMGYNSIMMPLTYSDGKIPAWSGKEDNINPWTQATQTGYNESWKNSIQTNAVLEQDLKFITKGLKFIGRFGYDTYNENNIRRVKWPELYKAENYRDTNGNLIFTRVSEEKKMTQSSGSNGNRKEFFEWELHYNRGFNDHHTGAVIKYTQSSKVFTQGIGSDLKNGIARRNQGIAGRVNYNWKYRYFIDFNFGYTGSENFHKDHRFGFFPAVSGAWNLAEESFIKKHVKWMNMFKIRYSWGKTGNDNLGNNIRFPYLYTIATDGGGYKFADYGYDRSYSGMYYSQVASENVSWEIATKQDLGIDFSFFNDKLSGSIDYYHEKRTGIYMGRAYLPGIVGLTGSNPSGNVGEVKSEGFDGNFTFKQKLGKVNLTVRGNMTYGKNEILERDEENTPYWYKTMAGHRVDQAMGLIAMGLFKDYEEIRNWPSQFGDVMPGDIKYKDINGDGVINDNDKVAIGATKRPNFTYGFGASAKWKGLDVNVHFQGVGKSTYFINGSTVYMFSGGDGWGNVLKEMAEGNRWILGVNEDPNADYPRLTYGNNSNNNRASTFWLRNGAYLRLKTLDIGYSLPKSLVNKVHMNQVRIFFIGTNLLTFSKFKLWDPEMGSADGKKYPLSKTFSLGVSVNL</sequence>
<proteinExistence type="inferred from homology"/>
<keyword evidence="1" id="KW-0812">Transmembrane</keyword>
<dbReference type="InterPro" id="IPR037066">
    <property type="entry name" value="Plug_dom_sf"/>
</dbReference>
<gene>
    <name evidence="4" type="ORF">ERS852461_04109</name>
</gene>
<keyword evidence="2" id="KW-0732">Signal</keyword>
<evidence type="ECO:0000259" key="3">
    <source>
        <dbReference type="Pfam" id="PF07715"/>
    </source>
</evidence>
<dbReference type="PROSITE" id="PS52016">
    <property type="entry name" value="TONB_DEPENDENT_REC_3"/>
    <property type="match status" value="1"/>
</dbReference>
<reference evidence="4 5" key="1">
    <citation type="submission" date="2015-09" db="EMBL/GenBank/DDBJ databases">
        <authorList>
            <consortium name="Pathogen Informatics"/>
        </authorList>
    </citation>
    <scope>NUCLEOTIDE SEQUENCE [LARGE SCALE GENOMIC DNA]</scope>
    <source>
        <strain evidence="4 5">2789STDY5834846</strain>
    </source>
</reference>
<evidence type="ECO:0000313" key="4">
    <source>
        <dbReference type="EMBL" id="CUQ06254.1"/>
    </source>
</evidence>
<dbReference type="Pfam" id="PF13715">
    <property type="entry name" value="CarbopepD_reg_2"/>
    <property type="match status" value="1"/>
</dbReference>
<dbReference type="FunFam" id="2.170.130.10:FF:000003">
    <property type="entry name" value="SusC/RagA family TonB-linked outer membrane protein"/>
    <property type="match status" value="1"/>
</dbReference>
<organism evidence="4 5">
    <name type="scientific">Bacteroides faecis</name>
    <dbReference type="NCBI Taxonomy" id="674529"/>
    <lineage>
        <taxon>Bacteria</taxon>
        <taxon>Pseudomonadati</taxon>
        <taxon>Bacteroidota</taxon>
        <taxon>Bacteroidia</taxon>
        <taxon>Bacteroidales</taxon>
        <taxon>Bacteroidaceae</taxon>
        <taxon>Bacteroides</taxon>
    </lineage>
</organism>
<dbReference type="Pfam" id="PF07715">
    <property type="entry name" value="Plug"/>
    <property type="match status" value="1"/>
</dbReference>
<dbReference type="SUPFAM" id="SSF49464">
    <property type="entry name" value="Carboxypeptidase regulatory domain-like"/>
    <property type="match status" value="1"/>
</dbReference>
<dbReference type="InterPro" id="IPR039426">
    <property type="entry name" value="TonB-dep_rcpt-like"/>
</dbReference>
<feature type="signal peptide" evidence="2">
    <location>
        <begin position="1"/>
        <end position="21"/>
    </location>
</feature>
<comment type="subcellular location">
    <subcellularLocation>
        <location evidence="1">Cell outer membrane</location>
        <topology evidence="1">Multi-pass membrane protein</topology>
    </subcellularLocation>
</comment>
<dbReference type="SUPFAM" id="SSF56935">
    <property type="entry name" value="Porins"/>
    <property type="match status" value="1"/>
</dbReference>
<protein>
    <submittedName>
        <fullName evidence="4">Outer membrane receptor proteins, mostly Fe transport</fullName>
    </submittedName>
</protein>
<accession>A0A174T7Z1</accession>
<keyword evidence="1" id="KW-0998">Cell outer membrane</keyword>
<dbReference type="Proteomes" id="UP000095606">
    <property type="component" value="Unassembled WGS sequence"/>
</dbReference>
<dbReference type="RefSeq" id="WP_055270892.1">
    <property type="nucleotide sequence ID" value="NZ_CAXKYA010000030.1"/>
</dbReference>
<dbReference type="NCBIfam" id="TIGR04057">
    <property type="entry name" value="SusC_RagA_signa"/>
    <property type="match status" value="1"/>
</dbReference>
<keyword evidence="1" id="KW-0813">Transport</keyword>
<comment type="similarity">
    <text evidence="1">Belongs to the TonB-dependent receptor family.</text>
</comment>
<keyword evidence="4" id="KW-0675">Receptor</keyword>